<accession>A0A6A6P350</accession>
<organism evidence="2 3">
    <name type="scientific">Lineolata rhizophorae</name>
    <dbReference type="NCBI Taxonomy" id="578093"/>
    <lineage>
        <taxon>Eukaryota</taxon>
        <taxon>Fungi</taxon>
        <taxon>Dikarya</taxon>
        <taxon>Ascomycota</taxon>
        <taxon>Pezizomycotina</taxon>
        <taxon>Dothideomycetes</taxon>
        <taxon>Dothideomycetes incertae sedis</taxon>
        <taxon>Lineolatales</taxon>
        <taxon>Lineolataceae</taxon>
        <taxon>Lineolata</taxon>
    </lineage>
</organism>
<protein>
    <submittedName>
        <fullName evidence="2">Uncharacterized protein</fullName>
    </submittedName>
</protein>
<reference evidence="2" key="1">
    <citation type="journal article" date="2020" name="Stud. Mycol.">
        <title>101 Dothideomycetes genomes: a test case for predicting lifestyles and emergence of pathogens.</title>
        <authorList>
            <person name="Haridas S."/>
            <person name="Albert R."/>
            <person name="Binder M."/>
            <person name="Bloem J."/>
            <person name="Labutti K."/>
            <person name="Salamov A."/>
            <person name="Andreopoulos B."/>
            <person name="Baker S."/>
            <person name="Barry K."/>
            <person name="Bills G."/>
            <person name="Bluhm B."/>
            <person name="Cannon C."/>
            <person name="Castanera R."/>
            <person name="Culley D."/>
            <person name="Daum C."/>
            <person name="Ezra D."/>
            <person name="Gonzalez J."/>
            <person name="Henrissat B."/>
            <person name="Kuo A."/>
            <person name="Liang C."/>
            <person name="Lipzen A."/>
            <person name="Lutzoni F."/>
            <person name="Magnuson J."/>
            <person name="Mondo S."/>
            <person name="Nolan M."/>
            <person name="Ohm R."/>
            <person name="Pangilinan J."/>
            <person name="Park H.-J."/>
            <person name="Ramirez L."/>
            <person name="Alfaro M."/>
            <person name="Sun H."/>
            <person name="Tritt A."/>
            <person name="Yoshinaga Y."/>
            <person name="Zwiers L.-H."/>
            <person name="Turgeon B."/>
            <person name="Goodwin S."/>
            <person name="Spatafora J."/>
            <person name="Crous P."/>
            <person name="Grigoriev I."/>
        </authorList>
    </citation>
    <scope>NUCLEOTIDE SEQUENCE</scope>
    <source>
        <strain evidence="2">ATCC 16933</strain>
    </source>
</reference>
<evidence type="ECO:0000313" key="3">
    <source>
        <dbReference type="Proteomes" id="UP000799766"/>
    </source>
</evidence>
<gene>
    <name evidence="2" type="ORF">BDY21DRAFT_412133</name>
</gene>
<sequence length="190" mass="20653">MASSPQQRGSLGPRPMDANQRQSASPWPKIAGPRSRAGPWYIGTVAAPWTDARHGSRGSQQPKAIAALSSALLKACSTPFRLRACPTARGVLFRLHRDRPAPPYGASPSAPPDLDLRCFAPQLVRFRGDRGNRDNRGLMMRDQASHERAAYWPAEGPSGPRHAALGGMTGYITYHHGHLGSSRHHLRPTS</sequence>
<dbReference type="AlphaFoldDB" id="A0A6A6P350"/>
<keyword evidence="3" id="KW-1185">Reference proteome</keyword>
<evidence type="ECO:0000313" key="2">
    <source>
        <dbReference type="EMBL" id="KAF2458441.1"/>
    </source>
</evidence>
<proteinExistence type="predicted"/>
<feature type="region of interest" description="Disordered" evidence="1">
    <location>
        <begin position="1"/>
        <end position="36"/>
    </location>
</feature>
<name>A0A6A6P350_9PEZI</name>
<evidence type="ECO:0000256" key="1">
    <source>
        <dbReference type="SAM" id="MobiDB-lite"/>
    </source>
</evidence>
<dbReference type="Proteomes" id="UP000799766">
    <property type="component" value="Unassembled WGS sequence"/>
</dbReference>
<dbReference type="EMBL" id="MU001678">
    <property type="protein sequence ID" value="KAF2458441.1"/>
    <property type="molecule type" value="Genomic_DNA"/>
</dbReference>